<gene>
    <name evidence="4" type="ORF">POM88_025710</name>
</gene>
<feature type="region of interest" description="Disordered" evidence="2">
    <location>
        <begin position="933"/>
        <end position="958"/>
    </location>
</feature>
<accession>A0AAD8I4L7</accession>
<dbReference type="GO" id="GO:0003729">
    <property type="term" value="F:mRNA binding"/>
    <property type="evidence" value="ECO:0007669"/>
    <property type="project" value="InterPro"/>
</dbReference>
<evidence type="ECO:0000313" key="5">
    <source>
        <dbReference type="Proteomes" id="UP001237642"/>
    </source>
</evidence>
<dbReference type="Pfam" id="PF23228">
    <property type="entry name" value="zf_PCFS4"/>
    <property type="match status" value="1"/>
</dbReference>
<dbReference type="Proteomes" id="UP001237642">
    <property type="component" value="Unassembled WGS sequence"/>
</dbReference>
<dbReference type="CDD" id="cd16982">
    <property type="entry name" value="CID_Pcf11"/>
    <property type="match status" value="1"/>
</dbReference>
<dbReference type="FunFam" id="1.25.40.90:FF:000023">
    <property type="entry name" value="polyadenylation and cleavage factor homolog 4"/>
    <property type="match status" value="1"/>
</dbReference>
<dbReference type="InterPro" id="IPR057242">
    <property type="entry name" value="PCFS4-like"/>
</dbReference>
<evidence type="ECO:0000256" key="2">
    <source>
        <dbReference type="SAM" id="MobiDB-lite"/>
    </source>
</evidence>
<keyword evidence="1" id="KW-0507">mRNA processing</keyword>
<dbReference type="PROSITE" id="PS51391">
    <property type="entry name" value="CID"/>
    <property type="match status" value="1"/>
</dbReference>
<name>A0AAD8I4L7_9APIA</name>
<reference evidence="4" key="2">
    <citation type="submission" date="2023-05" db="EMBL/GenBank/DDBJ databases">
        <authorList>
            <person name="Schelkunov M.I."/>
        </authorList>
    </citation>
    <scope>NUCLEOTIDE SEQUENCE</scope>
    <source>
        <strain evidence="4">Hsosn_3</strain>
        <tissue evidence="4">Leaf</tissue>
    </source>
</reference>
<dbReference type="InterPro" id="IPR047415">
    <property type="entry name" value="Pcf11_CID"/>
</dbReference>
<reference evidence="4" key="1">
    <citation type="submission" date="2023-02" db="EMBL/GenBank/DDBJ databases">
        <title>Genome of toxic invasive species Heracleum sosnowskyi carries increased number of genes despite the absence of recent whole-genome duplications.</title>
        <authorList>
            <person name="Schelkunov M."/>
            <person name="Shtratnikova V."/>
            <person name="Makarenko M."/>
            <person name="Klepikova A."/>
            <person name="Omelchenko D."/>
            <person name="Novikova G."/>
            <person name="Obukhova E."/>
            <person name="Bogdanov V."/>
            <person name="Penin A."/>
            <person name="Logacheva M."/>
        </authorList>
    </citation>
    <scope>NUCLEOTIDE SEQUENCE</scope>
    <source>
        <strain evidence="4">Hsosn_3</strain>
        <tissue evidence="4">Leaf</tissue>
    </source>
</reference>
<feature type="compositionally biased region" description="Polar residues" evidence="2">
    <location>
        <begin position="176"/>
        <end position="188"/>
    </location>
</feature>
<dbReference type="SMART" id="SM00582">
    <property type="entry name" value="RPR"/>
    <property type="match status" value="1"/>
</dbReference>
<evidence type="ECO:0000259" key="3">
    <source>
        <dbReference type="PROSITE" id="PS51391"/>
    </source>
</evidence>
<dbReference type="SUPFAM" id="SSF48464">
    <property type="entry name" value="ENTH/VHS domain"/>
    <property type="match status" value="1"/>
</dbReference>
<evidence type="ECO:0000313" key="4">
    <source>
        <dbReference type="EMBL" id="KAK1378966.1"/>
    </source>
</evidence>
<dbReference type="GO" id="GO:0006369">
    <property type="term" value="P:termination of RNA polymerase II transcription"/>
    <property type="evidence" value="ECO:0007669"/>
    <property type="project" value="InterPro"/>
</dbReference>
<keyword evidence="5" id="KW-1185">Reference proteome</keyword>
<protein>
    <submittedName>
        <fullName evidence="4">Polyadenylation and cleavage factor-like</fullName>
    </submittedName>
</protein>
<dbReference type="PROSITE" id="PS00028">
    <property type="entry name" value="ZINC_FINGER_C2H2_1"/>
    <property type="match status" value="1"/>
</dbReference>
<dbReference type="GO" id="GO:0005849">
    <property type="term" value="C:mRNA cleavage factor complex"/>
    <property type="evidence" value="ECO:0007669"/>
    <property type="project" value="TreeGrafter"/>
</dbReference>
<dbReference type="EMBL" id="JAUIZM010000006">
    <property type="protein sequence ID" value="KAK1378966.1"/>
    <property type="molecule type" value="Genomic_DNA"/>
</dbReference>
<comment type="caution">
    <text evidence="4">The sequence shown here is derived from an EMBL/GenBank/DDBJ whole genome shotgun (WGS) entry which is preliminary data.</text>
</comment>
<dbReference type="InterPro" id="IPR008942">
    <property type="entry name" value="ENTH_VHS"/>
</dbReference>
<dbReference type="InterPro" id="IPR006569">
    <property type="entry name" value="CID_dom"/>
</dbReference>
<dbReference type="Gene3D" id="1.25.40.90">
    <property type="match status" value="1"/>
</dbReference>
<dbReference type="GO" id="GO:0000993">
    <property type="term" value="F:RNA polymerase II complex binding"/>
    <property type="evidence" value="ECO:0007669"/>
    <property type="project" value="InterPro"/>
</dbReference>
<feature type="domain" description="CID" evidence="3">
    <location>
        <begin position="40"/>
        <end position="168"/>
    </location>
</feature>
<sequence>MPTFNQKPMTPIINKFKLMLKNRQDKFKADDYLNVVPAPTSDEIVMFYDVVLSELTINSKPIITDLTIIADDMREFGQGIADVICARILEVSADQKMPSFYLLDSIVKNVGKEYVRYFASRLPEVFCEAYKQLDPSLRPSMHRLFGTWSSVFPASILGRIEDELQLSSARSSRSSGLTPLRTSESSRPTHGIHVNPKYLEARRQLGHLTADINIQHPKGESSSNLHGNQSVGHGTCDFNDAEIIPRPGVRRLNSTDRAAQISFASDADKLVPSTAAKMMKSTLRSTADNKNDFSRRIVERDSPSHPGFDYGLGRVTGREEASNLQRSHRSVDTHLRYDVPDAYSYSTDNELEGPRALIDAYGKDQGQQNISCKPTEAGYTNTSGISNNLTGSLWQNSEEEEFDWEDMSPALSNGRMNTDLIPSSTVMLESSTARSGFETPASMPVENDFRRDNFSGRAQHPVRSGSSIVEDALSSTGLGHGFINNISGIREEETQFRGSQQNPPKSKNFLHNLSQSSQNVFNASVGGRNIQVPLLVSAGEQKTPFLNSFPGGNMRGPLGSMPGVNSSSFEPASTSVQASNGVWPPGNMHKSYPLPGVASPLHVQQVRNHFDLMNTGTTNVHQAQNSVLHPPSLVRHDVQQKFVLPAAISSTSHIGPPHINHGYIPRGYGPPVNSVGSNSIRNLHQAPQVLNNPSMTMHLPRGALPPLPLGARPPWSQMIPVPQNPNFLSPNPRAGVAFSGLFSSLMAQGLISLKNQPPVQDHVGLEFSSDLQKVRYESAITSLYADLPRQCTTCGIRFKSQEEHSSHMDWHVTKNRMSKNSKQKPSRKWFVCVDMWLSGAEALGADAGPGFLLTENISEQKNDEELAVPADEDQNICALCGEAFDDFYSDETEEWMYRGAVYMNAPAGSSSGIERSQLGPIVHAKCRPESNIVPSEDFSTSEKGYAGEDVRRKRMRIS</sequence>
<evidence type="ECO:0000256" key="1">
    <source>
        <dbReference type="ARBA" id="ARBA00022664"/>
    </source>
</evidence>
<dbReference type="InterPro" id="IPR045154">
    <property type="entry name" value="PCF11-like"/>
</dbReference>
<dbReference type="InterPro" id="IPR013087">
    <property type="entry name" value="Znf_C2H2_type"/>
</dbReference>
<organism evidence="4 5">
    <name type="scientific">Heracleum sosnowskyi</name>
    <dbReference type="NCBI Taxonomy" id="360622"/>
    <lineage>
        <taxon>Eukaryota</taxon>
        <taxon>Viridiplantae</taxon>
        <taxon>Streptophyta</taxon>
        <taxon>Embryophyta</taxon>
        <taxon>Tracheophyta</taxon>
        <taxon>Spermatophyta</taxon>
        <taxon>Magnoliopsida</taxon>
        <taxon>eudicotyledons</taxon>
        <taxon>Gunneridae</taxon>
        <taxon>Pentapetalae</taxon>
        <taxon>asterids</taxon>
        <taxon>campanulids</taxon>
        <taxon>Apiales</taxon>
        <taxon>Apiaceae</taxon>
        <taxon>Apioideae</taxon>
        <taxon>apioid superclade</taxon>
        <taxon>Tordylieae</taxon>
        <taxon>Tordyliinae</taxon>
        <taxon>Heracleum</taxon>
    </lineage>
</organism>
<dbReference type="AlphaFoldDB" id="A0AAD8I4L7"/>
<dbReference type="GO" id="GO:0005737">
    <property type="term" value="C:cytoplasm"/>
    <property type="evidence" value="ECO:0007669"/>
    <property type="project" value="TreeGrafter"/>
</dbReference>
<feature type="region of interest" description="Disordered" evidence="2">
    <location>
        <begin position="171"/>
        <end position="196"/>
    </location>
</feature>
<dbReference type="PANTHER" id="PTHR15921:SF12">
    <property type="entry name" value="POLYADENYLATION AND CLEAVAGE FACTOR HOMOLOG 4"/>
    <property type="match status" value="1"/>
</dbReference>
<proteinExistence type="predicted"/>
<dbReference type="Pfam" id="PF04818">
    <property type="entry name" value="CID"/>
    <property type="match status" value="1"/>
</dbReference>
<dbReference type="PANTHER" id="PTHR15921">
    <property type="entry name" value="PRE-MRNA CLEAVAGE COMPLEX II"/>
    <property type="match status" value="1"/>
</dbReference>
<dbReference type="GO" id="GO:0031124">
    <property type="term" value="P:mRNA 3'-end processing"/>
    <property type="evidence" value="ECO:0007669"/>
    <property type="project" value="InterPro"/>
</dbReference>